<dbReference type="InterPro" id="IPR027474">
    <property type="entry name" value="L-asparaginase_N"/>
</dbReference>
<dbReference type="InterPro" id="IPR036152">
    <property type="entry name" value="Asp/glu_Ase-like_sf"/>
</dbReference>
<keyword evidence="7" id="KW-1015">Disulfide bond</keyword>
<dbReference type="PANTHER" id="PTHR11707:SF28">
    <property type="entry name" value="60 KDA LYSOPHOSPHOLIPASE"/>
    <property type="match status" value="1"/>
</dbReference>
<comment type="similarity">
    <text evidence="2 13">Belongs to the asparaginase 1 family.</text>
</comment>
<comment type="subcellular location">
    <subcellularLocation>
        <location evidence="1">Periplasm</location>
    </subcellularLocation>
</comment>
<evidence type="ECO:0000256" key="3">
    <source>
        <dbReference type="ARBA" id="ARBA00012920"/>
    </source>
</evidence>
<dbReference type="InterPro" id="IPR020827">
    <property type="entry name" value="Asparaginase/glutaminase_AS1"/>
</dbReference>
<evidence type="ECO:0000313" key="17">
    <source>
        <dbReference type="EMBL" id="OXE50327.1"/>
    </source>
</evidence>
<keyword evidence="6" id="KW-0378">Hydrolase</keyword>
<dbReference type="EC" id="3.5.1.1" evidence="3"/>
<name>A0A227KPZ1_9BURK</name>
<dbReference type="SUPFAM" id="SSF53774">
    <property type="entry name" value="Glutaminase/Asparaginase"/>
    <property type="match status" value="1"/>
</dbReference>
<evidence type="ECO:0000256" key="2">
    <source>
        <dbReference type="ARBA" id="ARBA00010518"/>
    </source>
</evidence>
<keyword evidence="18" id="KW-1185">Reference proteome</keyword>
<dbReference type="EMBL" id="NHMP01000002">
    <property type="protein sequence ID" value="OXE50327.1"/>
    <property type="molecule type" value="Genomic_DNA"/>
</dbReference>
<evidence type="ECO:0000256" key="8">
    <source>
        <dbReference type="ARBA" id="ARBA00049366"/>
    </source>
</evidence>
<dbReference type="CDD" id="cd08964">
    <property type="entry name" value="L-asparaginase_II"/>
    <property type="match status" value="1"/>
</dbReference>
<evidence type="ECO:0000256" key="1">
    <source>
        <dbReference type="ARBA" id="ARBA00004418"/>
    </source>
</evidence>
<evidence type="ECO:0000256" key="4">
    <source>
        <dbReference type="ARBA" id="ARBA00022729"/>
    </source>
</evidence>
<feature type="signal peptide" evidence="14">
    <location>
        <begin position="1"/>
        <end position="20"/>
    </location>
</feature>
<protein>
    <recommendedName>
        <fullName evidence="3">asparaginase</fullName>
        <ecNumber evidence="3">3.5.1.1</ecNumber>
    </recommendedName>
</protein>
<dbReference type="Gene3D" id="3.40.50.40">
    <property type="match status" value="1"/>
</dbReference>
<dbReference type="GO" id="GO:0006528">
    <property type="term" value="P:asparagine metabolic process"/>
    <property type="evidence" value="ECO:0007669"/>
    <property type="project" value="InterPro"/>
</dbReference>
<feature type="active site" description="O-isoaspartyl threonine intermediate" evidence="9">
    <location>
        <position position="33"/>
    </location>
</feature>
<dbReference type="Pfam" id="PF17763">
    <property type="entry name" value="Asparaginase_C"/>
    <property type="match status" value="1"/>
</dbReference>
<dbReference type="FunFam" id="3.40.50.1170:FF:000001">
    <property type="entry name" value="L-asparaginase 2"/>
    <property type="match status" value="1"/>
</dbReference>
<evidence type="ECO:0000256" key="14">
    <source>
        <dbReference type="SAM" id="SignalP"/>
    </source>
</evidence>
<gene>
    <name evidence="17" type="ORF">ADH67_04910</name>
</gene>
<reference evidence="18" key="1">
    <citation type="submission" date="2017-05" db="EMBL/GenBank/DDBJ databases">
        <title>Improved OligoMM genomes.</title>
        <authorList>
            <person name="Garzetti D."/>
        </authorList>
    </citation>
    <scope>NUCLEOTIDE SEQUENCE [LARGE SCALE GENOMIC DNA]</scope>
    <source>
        <strain evidence="18">YL45</strain>
    </source>
</reference>
<dbReference type="PIRSF" id="PIRSF500176">
    <property type="entry name" value="L_ASNase"/>
    <property type="match status" value="1"/>
</dbReference>
<dbReference type="InterPro" id="IPR040919">
    <property type="entry name" value="Asparaginase_C"/>
</dbReference>
<evidence type="ECO:0000256" key="12">
    <source>
        <dbReference type="PROSITE-ProRule" id="PRU10100"/>
    </source>
</evidence>
<evidence type="ECO:0000259" key="16">
    <source>
        <dbReference type="Pfam" id="PF17763"/>
    </source>
</evidence>
<dbReference type="NCBIfam" id="NF008304">
    <property type="entry name" value="PRK11096.1"/>
    <property type="match status" value="1"/>
</dbReference>
<dbReference type="PANTHER" id="PTHR11707">
    <property type="entry name" value="L-ASPARAGINASE"/>
    <property type="match status" value="1"/>
</dbReference>
<dbReference type="Proteomes" id="UP000214610">
    <property type="component" value="Unassembled WGS sequence"/>
</dbReference>
<feature type="active site" evidence="12">
    <location>
        <position position="110"/>
    </location>
</feature>
<evidence type="ECO:0000259" key="15">
    <source>
        <dbReference type="Pfam" id="PF00710"/>
    </source>
</evidence>
<evidence type="ECO:0000256" key="9">
    <source>
        <dbReference type="PIRSR" id="PIRSR001220-1"/>
    </source>
</evidence>
<dbReference type="InterPro" id="IPR027475">
    <property type="entry name" value="Asparaginase/glutaminase_AS2"/>
</dbReference>
<dbReference type="InterPro" id="IPR006034">
    <property type="entry name" value="Asparaginase/glutaminase-like"/>
</dbReference>
<dbReference type="PRINTS" id="PR00139">
    <property type="entry name" value="ASNGLNASE"/>
</dbReference>
<feature type="chain" id="PRO_5011288596" description="asparaginase" evidence="14">
    <location>
        <begin position="21"/>
        <end position="347"/>
    </location>
</feature>
<dbReference type="InterPro" id="IPR037152">
    <property type="entry name" value="L-asparaginase_N_sf"/>
</dbReference>
<organism evidence="17 18">
    <name type="scientific">Turicimonas muris</name>
    <dbReference type="NCBI Taxonomy" id="1796652"/>
    <lineage>
        <taxon>Bacteria</taxon>
        <taxon>Pseudomonadati</taxon>
        <taxon>Pseudomonadota</taxon>
        <taxon>Betaproteobacteria</taxon>
        <taxon>Burkholderiales</taxon>
        <taxon>Sutterellaceae</taxon>
        <taxon>Turicimonas</taxon>
    </lineage>
</organism>
<dbReference type="PROSITE" id="PS00144">
    <property type="entry name" value="ASN_GLN_ASE_1"/>
    <property type="match status" value="1"/>
</dbReference>
<dbReference type="AlphaFoldDB" id="A0A227KPZ1"/>
<keyword evidence="4 14" id="KW-0732">Signal</keyword>
<dbReference type="RefSeq" id="WP_066591843.1">
    <property type="nucleotide sequence ID" value="NZ_CAJTBZ010000059.1"/>
</dbReference>
<feature type="domain" description="L-asparaginase N-terminal" evidence="15">
    <location>
        <begin position="24"/>
        <end position="214"/>
    </location>
</feature>
<evidence type="ECO:0000313" key="18">
    <source>
        <dbReference type="Proteomes" id="UP000214610"/>
    </source>
</evidence>
<dbReference type="GO" id="GO:0004067">
    <property type="term" value="F:asparaginase activity"/>
    <property type="evidence" value="ECO:0007669"/>
    <property type="project" value="UniProtKB-UniRule"/>
</dbReference>
<dbReference type="NCBIfam" id="TIGR00520">
    <property type="entry name" value="asnASE_II"/>
    <property type="match status" value="1"/>
</dbReference>
<feature type="binding site" evidence="10">
    <location>
        <begin position="110"/>
        <end position="111"/>
    </location>
    <ligand>
        <name>substrate</name>
    </ligand>
</feature>
<dbReference type="Pfam" id="PF00710">
    <property type="entry name" value="Asparaginase"/>
    <property type="match status" value="1"/>
</dbReference>
<dbReference type="PROSITE" id="PS51732">
    <property type="entry name" value="ASN_GLN_ASE_3"/>
    <property type="match status" value="1"/>
</dbReference>
<dbReference type="GeneID" id="78363611"/>
<dbReference type="FunFam" id="3.40.50.40:FF:000002">
    <property type="entry name" value="L-asparaginase 2"/>
    <property type="match status" value="1"/>
</dbReference>
<sequence>MFTKALIAASLSLVFGAAYAAQPNVAVYATGGTIAGQSKAADQTNYSAAKVGVNALVQAVPELANIANVSSEQVAQIGSQDMSDEVWLTLAKKINAECGKKDGFVITHGTDTMEETAYFLQLTAKCDKPIVLVGAMRPSNALSADGPANLYNAVAVAGDPTARGKGVMVVMNDRVLGARDVTKTNTTGVETFQSPNAGQLATIHNGKVLWDAAPVKAHTTATPFNVDKLEKLPKVGIIYQHAGVEGIQAQALVDAKYDGIVTAGVGNGNLHKSTFPIIEKAAKDGIAVVRSSRVPTGSTTKDAEVDDAKYGFVSSGSLNPQKARVLLMLSLTQTKDPKEIQKNFDQY</sequence>
<feature type="domain" description="Asparaginase/glutaminase C-terminal" evidence="16">
    <location>
        <begin position="234"/>
        <end position="344"/>
    </location>
</feature>
<accession>A0A227KPZ1</accession>
<comment type="catalytic activity">
    <reaction evidence="8">
        <text>L-asparagine + H2O = L-aspartate + NH4(+)</text>
        <dbReference type="Rhea" id="RHEA:21016"/>
        <dbReference type="ChEBI" id="CHEBI:15377"/>
        <dbReference type="ChEBI" id="CHEBI:28938"/>
        <dbReference type="ChEBI" id="CHEBI:29991"/>
        <dbReference type="ChEBI" id="CHEBI:58048"/>
        <dbReference type="EC" id="3.5.1.1"/>
    </reaction>
</comment>
<evidence type="ECO:0000256" key="7">
    <source>
        <dbReference type="ARBA" id="ARBA00023157"/>
    </source>
</evidence>
<evidence type="ECO:0000256" key="13">
    <source>
        <dbReference type="RuleBase" id="RU004456"/>
    </source>
</evidence>
<dbReference type="InterPro" id="IPR004550">
    <property type="entry name" value="AsnASE_II"/>
</dbReference>
<keyword evidence="5" id="KW-0574">Periplasm</keyword>
<feature type="active site" evidence="11">
    <location>
        <position position="33"/>
    </location>
</feature>
<proteinExistence type="inferred from homology"/>
<dbReference type="InterPro" id="IPR027473">
    <property type="entry name" value="L-asparaginase_C"/>
</dbReference>
<dbReference type="PIRSF" id="PIRSF001220">
    <property type="entry name" value="L-ASNase_gatD"/>
    <property type="match status" value="1"/>
</dbReference>
<dbReference type="Gene3D" id="3.40.50.1170">
    <property type="entry name" value="L-asparaginase, N-terminal domain"/>
    <property type="match status" value="1"/>
</dbReference>
<evidence type="ECO:0000256" key="5">
    <source>
        <dbReference type="ARBA" id="ARBA00022764"/>
    </source>
</evidence>
<feature type="binding site" evidence="10">
    <location>
        <position position="79"/>
    </location>
    <ligand>
        <name>substrate</name>
    </ligand>
</feature>
<dbReference type="GO" id="GO:0042597">
    <property type="term" value="C:periplasmic space"/>
    <property type="evidence" value="ECO:0007669"/>
    <property type="project" value="UniProtKB-SubCell"/>
</dbReference>
<evidence type="ECO:0000256" key="11">
    <source>
        <dbReference type="PROSITE-ProRule" id="PRU10099"/>
    </source>
</evidence>
<dbReference type="PROSITE" id="PS00917">
    <property type="entry name" value="ASN_GLN_ASE_2"/>
    <property type="match status" value="1"/>
</dbReference>
<dbReference type="SMART" id="SM00870">
    <property type="entry name" value="Asparaginase"/>
    <property type="match status" value="1"/>
</dbReference>
<evidence type="ECO:0000256" key="10">
    <source>
        <dbReference type="PIRSR" id="PIRSR001220-2"/>
    </source>
</evidence>
<evidence type="ECO:0000256" key="6">
    <source>
        <dbReference type="ARBA" id="ARBA00022801"/>
    </source>
</evidence>
<comment type="caution">
    <text evidence="17">The sequence shown here is derived from an EMBL/GenBank/DDBJ whole genome shotgun (WGS) entry which is preliminary data.</text>
</comment>